<feature type="transmembrane region" description="Helical" evidence="6">
    <location>
        <begin position="324"/>
        <end position="343"/>
    </location>
</feature>
<dbReference type="PANTHER" id="PTHR24348">
    <property type="entry name" value="SERINE/THREONINE-PROTEIN KINASE UNC-51-RELATED"/>
    <property type="match status" value="1"/>
</dbReference>
<keyword evidence="3" id="KW-0418">Kinase</keyword>
<dbReference type="InterPro" id="IPR000719">
    <property type="entry name" value="Prot_kinase_dom"/>
</dbReference>
<organism evidence="8 9">
    <name type="scientific">candidate division WOR-1 bacterium RIFOXYC12_FULL_54_18</name>
    <dbReference type="NCBI Taxonomy" id="1802584"/>
    <lineage>
        <taxon>Bacteria</taxon>
        <taxon>Bacillati</taxon>
        <taxon>Saganbacteria</taxon>
    </lineage>
</organism>
<dbReference type="InterPro" id="IPR045269">
    <property type="entry name" value="Atg1-like"/>
</dbReference>
<dbReference type="Proteomes" id="UP000178602">
    <property type="component" value="Unassembled WGS sequence"/>
</dbReference>
<evidence type="ECO:0000313" key="9">
    <source>
        <dbReference type="Proteomes" id="UP000178602"/>
    </source>
</evidence>
<gene>
    <name evidence="8" type="ORF">A3K49_06030</name>
</gene>
<evidence type="ECO:0000256" key="6">
    <source>
        <dbReference type="SAM" id="Phobius"/>
    </source>
</evidence>
<dbReference type="EMBL" id="MEUG01000001">
    <property type="protein sequence ID" value="OGC28508.1"/>
    <property type="molecule type" value="Genomic_DNA"/>
</dbReference>
<sequence length="346" mass="38099">MEQLLKSRYTIGEKISENHFSVTYRGTYVGTDKPLIVKIYKRGTLNSTLIKGMKFSVKDFSLISHSSIAKMIDGDYGWQGFYYIREYVNGKSLRQLLAAGKMETEQALLIAQQVLAALEAAEASRVLHGALTPENIIIDEKGGVKITDFVIKGELKEALPQKIQELLVGLAYASPESLEGAPLTPASDLYSFGMILFEMLAGRPLIKNGGIAAHLQKMKRASLAPRQELSFLPGYLADILFKLLQRDPILRFQSASAVRESLASQSLPLPPKIGDEYLKLFEGVVTQYGGEDLPAPKPSSTVAESEGESQQSLMVPDKKENRSWLFAVFVLIGVAIGVVYAYYLGK</sequence>
<dbReference type="InterPro" id="IPR011009">
    <property type="entry name" value="Kinase-like_dom_sf"/>
</dbReference>
<evidence type="ECO:0000259" key="7">
    <source>
        <dbReference type="PROSITE" id="PS50011"/>
    </source>
</evidence>
<keyword evidence="6" id="KW-1133">Transmembrane helix</keyword>
<evidence type="ECO:0000313" key="8">
    <source>
        <dbReference type="EMBL" id="OGC28508.1"/>
    </source>
</evidence>
<dbReference type="SUPFAM" id="SSF56112">
    <property type="entry name" value="Protein kinase-like (PK-like)"/>
    <property type="match status" value="1"/>
</dbReference>
<dbReference type="GO" id="GO:0005829">
    <property type="term" value="C:cytosol"/>
    <property type="evidence" value="ECO:0007669"/>
    <property type="project" value="TreeGrafter"/>
</dbReference>
<keyword evidence="4" id="KW-0067">ATP-binding</keyword>
<evidence type="ECO:0000256" key="3">
    <source>
        <dbReference type="ARBA" id="ARBA00022777"/>
    </source>
</evidence>
<dbReference type="GO" id="GO:0005776">
    <property type="term" value="C:autophagosome"/>
    <property type="evidence" value="ECO:0007669"/>
    <property type="project" value="TreeGrafter"/>
</dbReference>
<evidence type="ECO:0000256" key="1">
    <source>
        <dbReference type="ARBA" id="ARBA00022679"/>
    </source>
</evidence>
<dbReference type="Gene3D" id="1.10.510.10">
    <property type="entry name" value="Transferase(Phosphotransferase) domain 1"/>
    <property type="match status" value="1"/>
</dbReference>
<reference evidence="8 9" key="1">
    <citation type="journal article" date="2016" name="Nat. Commun.">
        <title>Thousands of microbial genomes shed light on interconnected biogeochemical processes in an aquifer system.</title>
        <authorList>
            <person name="Anantharaman K."/>
            <person name="Brown C.T."/>
            <person name="Hug L.A."/>
            <person name="Sharon I."/>
            <person name="Castelle C.J."/>
            <person name="Probst A.J."/>
            <person name="Thomas B.C."/>
            <person name="Singh A."/>
            <person name="Wilkins M.J."/>
            <person name="Karaoz U."/>
            <person name="Brodie E.L."/>
            <person name="Williams K.H."/>
            <person name="Hubbard S.S."/>
            <person name="Banfield J.F."/>
        </authorList>
    </citation>
    <scope>NUCLEOTIDE SEQUENCE [LARGE SCALE GENOMIC DNA]</scope>
</reference>
<evidence type="ECO:0000256" key="4">
    <source>
        <dbReference type="ARBA" id="ARBA00022840"/>
    </source>
</evidence>
<accession>A0A1F4T722</accession>
<dbReference type="GO" id="GO:0016020">
    <property type="term" value="C:membrane"/>
    <property type="evidence" value="ECO:0007669"/>
    <property type="project" value="TreeGrafter"/>
</dbReference>
<dbReference type="PANTHER" id="PTHR24348:SF22">
    <property type="entry name" value="NON-SPECIFIC SERINE_THREONINE PROTEIN KINASE"/>
    <property type="match status" value="1"/>
</dbReference>
<keyword evidence="1" id="KW-0808">Transferase</keyword>
<feature type="region of interest" description="Disordered" evidence="5">
    <location>
        <begin position="292"/>
        <end position="315"/>
    </location>
</feature>
<keyword evidence="2" id="KW-0547">Nucleotide-binding</keyword>
<protein>
    <recommendedName>
        <fullName evidence="7">Protein kinase domain-containing protein</fullName>
    </recommendedName>
</protein>
<dbReference type="Pfam" id="PF00069">
    <property type="entry name" value="Pkinase"/>
    <property type="match status" value="1"/>
</dbReference>
<dbReference type="GO" id="GO:0005524">
    <property type="term" value="F:ATP binding"/>
    <property type="evidence" value="ECO:0007669"/>
    <property type="project" value="UniProtKB-KW"/>
</dbReference>
<comment type="caution">
    <text evidence="8">The sequence shown here is derived from an EMBL/GenBank/DDBJ whole genome shotgun (WGS) entry which is preliminary data.</text>
</comment>
<dbReference type="GO" id="GO:0000407">
    <property type="term" value="C:phagophore assembly site"/>
    <property type="evidence" value="ECO:0007669"/>
    <property type="project" value="TreeGrafter"/>
</dbReference>
<dbReference type="PROSITE" id="PS50011">
    <property type="entry name" value="PROTEIN_KINASE_DOM"/>
    <property type="match status" value="1"/>
</dbReference>
<dbReference type="AlphaFoldDB" id="A0A1F4T722"/>
<feature type="compositionally biased region" description="Polar residues" evidence="5">
    <location>
        <begin position="298"/>
        <end position="313"/>
    </location>
</feature>
<proteinExistence type="predicted"/>
<name>A0A1F4T722_UNCSA</name>
<feature type="domain" description="Protein kinase" evidence="7">
    <location>
        <begin position="9"/>
        <end position="263"/>
    </location>
</feature>
<evidence type="ECO:0000256" key="5">
    <source>
        <dbReference type="SAM" id="MobiDB-lite"/>
    </source>
</evidence>
<keyword evidence="6" id="KW-0812">Transmembrane</keyword>
<keyword evidence="6" id="KW-0472">Membrane</keyword>
<evidence type="ECO:0000256" key="2">
    <source>
        <dbReference type="ARBA" id="ARBA00022741"/>
    </source>
</evidence>
<dbReference type="GO" id="GO:0004674">
    <property type="term" value="F:protein serine/threonine kinase activity"/>
    <property type="evidence" value="ECO:0007669"/>
    <property type="project" value="InterPro"/>
</dbReference>